<reference evidence="1 2" key="1">
    <citation type="journal article" date="2015" name="Genome Announc.">
        <title>Expanding the biotechnology potential of lactobacilli through comparative genomics of 213 strains and associated genera.</title>
        <authorList>
            <person name="Sun Z."/>
            <person name="Harris H.M."/>
            <person name="McCann A."/>
            <person name="Guo C."/>
            <person name="Argimon S."/>
            <person name="Zhang W."/>
            <person name="Yang X."/>
            <person name="Jeffery I.B."/>
            <person name="Cooney J.C."/>
            <person name="Kagawa T.F."/>
            <person name="Liu W."/>
            <person name="Song Y."/>
            <person name="Salvetti E."/>
            <person name="Wrobel A."/>
            <person name="Rasinkangas P."/>
            <person name="Parkhill J."/>
            <person name="Rea M.C."/>
            <person name="O'Sullivan O."/>
            <person name="Ritari J."/>
            <person name="Douillard F.P."/>
            <person name="Paul Ross R."/>
            <person name="Yang R."/>
            <person name="Briner A.E."/>
            <person name="Felis G.E."/>
            <person name="de Vos W.M."/>
            <person name="Barrangou R."/>
            <person name="Klaenhammer T.R."/>
            <person name="Caufield P.W."/>
            <person name="Cui Y."/>
            <person name="Zhang H."/>
            <person name="O'Toole P.W."/>
        </authorList>
    </citation>
    <scope>NUCLEOTIDE SEQUENCE [LARGE SCALE GENOMIC DNA]</scope>
    <source>
        <strain evidence="1 2">DSM 19394</strain>
    </source>
</reference>
<comment type="caution">
    <text evidence="1">The sequence shown here is derived from an EMBL/GenBank/DDBJ whole genome shotgun (WGS) entry which is preliminary data.</text>
</comment>
<sequence>MTTSPFTKVDSFAFWRVPADADQVQDNQAREALFKDHYLPNDFPTDQLPADLTAYLAQMSYVLVGMNPGNGLADQPDQSFTNFHGARKSQDYKLAAALYGTALWGAFMTDLSETVDSNPQHVAFNQQVVTDLESHLDALGIPANATLIAVGQGAHYKNLVKFAHRPVKTIPHYSPSNNGHWTADNSRQKVLAAINQH</sequence>
<dbReference type="RefSeq" id="WP_083484091.1">
    <property type="nucleotide sequence ID" value="NZ_AZDV01000006.1"/>
</dbReference>
<name>A0A0R1LIB8_9LACO</name>
<evidence type="ECO:0000313" key="2">
    <source>
        <dbReference type="Proteomes" id="UP000051955"/>
    </source>
</evidence>
<evidence type="ECO:0000313" key="1">
    <source>
        <dbReference type="EMBL" id="KRK95630.1"/>
    </source>
</evidence>
<keyword evidence="2" id="KW-1185">Reference proteome</keyword>
<evidence type="ECO:0008006" key="3">
    <source>
        <dbReference type="Google" id="ProtNLM"/>
    </source>
</evidence>
<dbReference type="OrthoDB" id="2339468at2"/>
<dbReference type="EMBL" id="AZDV01000006">
    <property type="protein sequence ID" value="KRK95630.1"/>
    <property type="molecule type" value="Genomic_DNA"/>
</dbReference>
<dbReference type="Proteomes" id="UP000051955">
    <property type="component" value="Unassembled WGS sequence"/>
</dbReference>
<gene>
    <name evidence="1" type="ORF">FD25_GL000045</name>
</gene>
<protein>
    <recommendedName>
        <fullName evidence="3">Uracil-DNA glycosylase-like domain-containing protein</fullName>
    </recommendedName>
</protein>
<accession>A0A0R1LIB8</accession>
<proteinExistence type="predicted"/>
<dbReference type="PATRIC" id="fig|1423715.3.peg.48"/>
<dbReference type="AlphaFoldDB" id="A0A0R1LIB8"/>
<organism evidence="1 2">
    <name type="scientific">Levilactobacillus acidifarinae DSM 19394 = JCM 15949</name>
    <dbReference type="NCBI Taxonomy" id="1423715"/>
    <lineage>
        <taxon>Bacteria</taxon>
        <taxon>Bacillati</taxon>
        <taxon>Bacillota</taxon>
        <taxon>Bacilli</taxon>
        <taxon>Lactobacillales</taxon>
        <taxon>Lactobacillaceae</taxon>
        <taxon>Levilactobacillus</taxon>
    </lineage>
</organism>